<dbReference type="EMBL" id="JBHTAS010000002">
    <property type="protein sequence ID" value="MFC7142872.1"/>
    <property type="molecule type" value="Genomic_DNA"/>
</dbReference>
<dbReference type="Proteomes" id="UP001596432">
    <property type="component" value="Unassembled WGS sequence"/>
</dbReference>
<keyword evidence="3" id="KW-1185">Reference proteome</keyword>
<evidence type="ECO:0000313" key="2">
    <source>
        <dbReference type="EMBL" id="MFC7142973.1"/>
    </source>
</evidence>
<protein>
    <submittedName>
        <fullName evidence="1">Uncharacterized protein</fullName>
    </submittedName>
</protein>
<comment type="caution">
    <text evidence="1">The sequence shown here is derived from an EMBL/GenBank/DDBJ whole genome shotgun (WGS) entry which is preliminary data.</text>
</comment>
<dbReference type="RefSeq" id="WP_274326301.1">
    <property type="nucleotide sequence ID" value="NZ_CP118159.1"/>
</dbReference>
<proteinExistence type="predicted"/>
<organism evidence="1 3">
    <name type="scientific">Halosimplex aquaticum</name>
    <dbReference type="NCBI Taxonomy" id="3026162"/>
    <lineage>
        <taxon>Archaea</taxon>
        <taxon>Methanobacteriati</taxon>
        <taxon>Methanobacteriota</taxon>
        <taxon>Stenosarchaea group</taxon>
        <taxon>Halobacteria</taxon>
        <taxon>Halobacteriales</taxon>
        <taxon>Haloarculaceae</taxon>
        <taxon>Halosimplex</taxon>
    </lineage>
</organism>
<accession>A0ABD5Y658</accession>
<reference evidence="1" key="1">
    <citation type="journal article" date="2014" name="Int. J. Syst. Evol. Microbiol.">
        <title>Complete genome sequence of Corynebacterium casei LMG S-19264T (=DSM 44701T), isolated from a smear-ripened cheese.</title>
        <authorList>
            <consortium name="US DOE Joint Genome Institute (JGI-PGF)"/>
            <person name="Walter F."/>
            <person name="Albersmeier A."/>
            <person name="Kalinowski J."/>
            <person name="Ruckert C."/>
        </authorList>
    </citation>
    <scope>NUCLEOTIDE SEQUENCE [LARGE SCALE GENOMIC DNA]</scope>
    <source>
        <strain evidence="1">NBRC 111756</strain>
    </source>
</reference>
<gene>
    <name evidence="1" type="ORF">ACFQMA_23970</name>
    <name evidence="2" type="ORF">ACFQMA_24510</name>
</gene>
<dbReference type="GeneID" id="78823338"/>
<dbReference type="EMBL" id="JBHTAS010000002">
    <property type="protein sequence ID" value="MFC7142973.1"/>
    <property type="molecule type" value="Genomic_DNA"/>
</dbReference>
<reference evidence="1" key="3">
    <citation type="submission" date="2024-09" db="EMBL/GenBank/DDBJ databases">
        <authorList>
            <person name="Sun Q."/>
        </authorList>
    </citation>
    <scope>NUCLEOTIDE SEQUENCE</scope>
    <source>
        <strain evidence="1">NBRC 111756</strain>
    </source>
</reference>
<reference evidence="3" key="2">
    <citation type="journal article" date="2019" name="Int. J. Syst. Evol. Microbiol.">
        <title>The Global Catalogue of Microorganisms (GCM) 10K type strain sequencing project: providing services to taxonomists for standard genome sequencing and annotation.</title>
        <authorList>
            <consortium name="The Broad Institute Genomics Platform"/>
            <consortium name="The Broad Institute Genome Sequencing Center for Infectious Disease"/>
            <person name="Wu L."/>
            <person name="Ma J."/>
        </authorList>
    </citation>
    <scope>NUCLEOTIDE SEQUENCE [LARGE SCALE GENOMIC DNA]</scope>
    <source>
        <strain evidence="3">XZYJT29</strain>
    </source>
</reference>
<evidence type="ECO:0000313" key="1">
    <source>
        <dbReference type="EMBL" id="MFC7142872.1"/>
    </source>
</evidence>
<evidence type="ECO:0000313" key="3">
    <source>
        <dbReference type="Proteomes" id="UP001596432"/>
    </source>
</evidence>
<dbReference type="AlphaFoldDB" id="A0ABD5Y658"/>
<sequence>MSFYATVVGYIQYRSQTFLDAALDKLRYGGWLDTENQWRTDSQSEGDAHPSSVDSENLLLVVPSDLYRNLARISTSLFVGATDGVLVISSVDGCFDAWVERPLPAAAAPDPTTDAITSIEAVDLEAFAREYDLGVKRFGASTPGEYAAWQNRVLRAFHREFDPELPPHLTGLDFE</sequence>
<name>A0ABD5Y658_9EURY</name>